<accession>A0A317XZG7</accession>
<proteinExistence type="predicted"/>
<dbReference type="AlphaFoldDB" id="A0A317XZG7"/>
<protein>
    <submittedName>
        <fullName evidence="1">Uncharacterized protein</fullName>
    </submittedName>
</protein>
<evidence type="ECO:0000313" key="1">
    <source>
        <dbReference type="EMBL" id="PWZ03298.1"/>
    </source>
</evidence>
<dbReference type="InParanoid" id="A0A317XZG7"/>
<evidence type="ECO:0000313" key="2">
    <source>
        <dbReference type="Proteomes" id="UP000246740"/>
    </source>
</evidence>
<gene>
    <name evidence="1" type="ORF">BCV70DRAFT_14828</name>
</gene>
<keyword evidence="2" id="KW-1185">Reference proteome</keyword>
<organism evidence="1 2">
    <name type="scientific">Testicularia cyperi</name>
    <dbReference type="NCBI Taxonomy" id="1882483"/>
    <lineage>
        <taxon>Eukaryota</taxon>
        <taxon>Fungi</taxon>
        <taxon>Dikarya</taxon>
        <taxon>Basidiomycota</taxon>
        <taxon>Ustilaginomycotina</taxon>
        <taxon>Ustilaginomycetes</taxon>
        <taxon>Ustilaginales</taxon>
        <taxon>Anthracoideaceae</taxon>
        <taxon>Testicularia</taxon>
    </lineage>
</organism>
<dbReference type="EMBL" id="KZ819188">
    <property type="protein sequence ID" value="PWZ03298.1"/>
    <property type="molecule type" value="Genomic_DNA"/>
</dbReference>
<name>A0A317XZG7_9BASI</name>
<dbReference type="Proteomes" id="UP000246740">
    <property type="component" value="Unassembled WGS sequence"/>
</dbReference>
<sequence>MFRAHHQASPQERDCPAVFLRCSAEFRQPRRLVHIILLDLCPPVCAFLRACPCPCASVGTFPPLACFPSVPSFITGHSCRASSAAPSVRSVILQASNVHLACLTCPGRAKDMLCRSHGSLQLVLLLCAEPATSPRLCGCSAKVPVHAALSESV</sequence>
<reference evidence="1 2" key="1">
    <citation type="journal article" date="2018" name="Mol. Biol. Evol.">
        <title>Broad Genomic Sampling Reveals a Smut Pathogenic Ancestry of the Fungal Clade Ustilaginomycotina.</title>
        <authorList>
            <person name="Kijpornyongpan T."/>
            <person name="Mondo S.J."/>
            <person name="Barry K."/>
            <person name="Sandor L."/>
            <person name="Lee J."/>
            <person name="Lipzen A."/>
            <person name="Pangilinan J."/>
            <person name="LaButti K."/>
            <person name="Hainaut M."/>
            <person name="Henrissat B."/>
            <person name="Grigoriev I.V."/>
            <person name="Spatafora J.W."/>
            <person name="Aime M.C."/>
        </authorList>
    </citation>
    <scope>NUCLEOTIDE SEQUENCE [LARGE SCALE GENOMIC DNA]</scope>
    <source>
        <strain evidence="1 2">MCA 3645</strain>
    </source>
</reference>